<evidence type="ECO:0000313" key="7">
    <source>
        <dbReference type="RefSeq" id="XP_034242032.1"/>
    </source>
</evidence>
<keyword evidence="6" id="KW-1185">Reference proteome</keyword>
<evidence type="ECO:0000313" key="6">
    <source>
        <dbReference type="Proteomes" id="UP000515158"/>
    </source>
</evidence>
<protein>
    <recommendedName>
        <fullName evidence="5">Coiled-coil-helix-coiled-coil-helix domain-containing protein 7</fullName>
    </recommendedName>
</protein>
<dbReference type="InterPro" id="IPR051040">
    <property type="entry name" value="COX23"/>
</dbReference>
<dbReference type="InterPro" id="IPR009069">
    <property type="entry name" value="Cys_alpha_HP_mot_SF"/>
</dbReference>
<dbReference type="GeneID" id="117645752"/>
<name>A0A6P8Z5V8_THRPL</name>
<sequence length="99" mass="11689">MSAGNDQRGKSGSLLSEDVPCFKERQQSLACLDRNNYDYSKCEVAFENFKFCRQFWEQVRKHRKRLNIKPDMPGAEDRKEIFAFYKKTGKLPDFSQQAR</sequence>
<evidence type="ECO:0000256" key="1">
    <source>
        <dbReference type="ARBA" id="ARBA00004569"/>
    </source>
</evidence>
<comment type="similarity">
    <text evidence="4">Belongs to the CHCHD7 family.</text>
</comment>
<dbReference type="KEGG" id="tpal:117645752"/>
<evidence type="ECO:0000256" key="5">
    <source>
        <dbReference type="ARBA" id="ARBA00039509"/>
    </source>
</evidence>
<dbReference type="InParanoid" id="A0A6P8Z5V8"/>
<accession>A0A6P8Z5V8</accession>
<comment type="subcellular location">
    <subcellularLocation>
        <location evidence="1">Mitochondrion intermembrane space</location>
    </subcellularLocation>
</comment>
<reference evidence="7" key="1">
    <citation type="submission" date="2025-08" db="UniProtKB">
        <authorList>
            <consortium name="RefSeq"/>
        </authorList>
    </citation>
    <scope>IDENTIFICATION</scope>
    <source>
        <tissue evidence="7">Total insect</tissue>
    </source>
</reference>
<dbReference type="OrthoDB" id="9971592at2759"/>
<evidence type="ECO:0000256" key="2">
    <source>
        <dbReference type="ARBA" id="ARBA00023128"/>
    </source>
</evidence>
<evidence type="ECO:0000256" key="4">
    <source>
        <dbReference type="ARBA" id="ARBA00038205"/>
    </source>
</evidence>
<organism evidence="7">
    <name type="scientific">Thrips palmi</name>
    <name type="common">Melon thrips</name>
    <dbReference type="NCBI Taxonomy" id="161013"/>
    <lineage>
        <taxon>Eukaryota</taxon>
        <taxon>Metazoa</taxon>
        <taxon>Ecdysozoa</taxon>
        <taxon>Arthropoda</taxon>
        <taxon>Hexapoda</taxon>
        <taxon>Insecta</taxon>
        <taxon>Pterygota</taxon>
        <taxon>Neoptera</taxon>
        <taxon>Paraneoptera</taxon>
        <taxon>Thysanoptera</taxon>
        <taxon>Terebrantia</taxon>
        <taxon>Thripoidea</taxon>
        <taxon>Thripidae</taxon>
        <taxon>Thrips</taxon>
    </lineage>
</organism>
<dbReference type="GO" id="GO:0033108">
    <property type="term" value="P:mitochondrial respiratory chain complex assembly"/>
    <property type="evidence" value="ECO:0007669"/>
    <property type="project" value="TreeGrafter"/>
</dbReference>
<gene>
    <name evidence="7" type="primary">LOC117645752</name>
</gene>
<dbReference type="Proteomes" id="UP000515158">
    <property type="component" value="Unplaced"/>
</dbReference>
<dbReference type="SUPFAM" id="SSF47072">
    <property type="entry name" value="Cysteine alpha-hairpin motif"/>
    <property type="match status" value="1"/>
</dbReference>
<dbReference type="PANTHER" id="PTHR46811:SF1">
    <property type="entry name" value="COILED-COIL-HELIX-COILED-COIL-HELIX DOMAIN-CONTAINING PROTEIN 7"/>
    <property type="match status" value="1"/>
</dbReference>
<dbReference type="GO" id="GO:0005758">
    <property type="term" value="C:mitochondrial intermembrane space"/>
    <property type="evidence" value="ECO:0007669"/>
    <property type="project" value="UniProtKB-SubCell"/>
</dbReference>
<evidence type="ECO:0000256" key="3">
    <source>
        <dbReference type="ARBA" id="ARBA00023157"/>
    </source>
</evidence>
<keyword evidence="2" id="KW-0496">Mitochondrion</keyword>
<dbReference type="AlphaFoldDB" id="A0A6P8Z5V8"/>
<dbReference type="FunCoup" id="A0A6P8Z5V8">
    <property type="interactions" value="503"/>
</dbReference>
<proteinExistence type="inferred from homology"/>
<dbReference type="RefSeq" id="XP_034242032.1">
    <property type="nucleotide sequence ID" value="XM_034386141.1"/>
</dbReference>
<dbReference type="PANTHER" id="PTHR46811">
    <property type="entry name" value="COILED-COIL-HELIX-COILED-COIL-HELIX DOMAIN-CONTAINING PROTEIN 7"/>
    <property type="match status" value="1"/>
</dbReference>
<keyword evidence="3" id="KW-1015">Disulfide bond</keyword>